<evidence type="ECO:0000256" key="8">
    <source>
        <dbReference type="ARBA" id="ARBA00030587"/>
    </source>
</evidence>
<dbReference type="GO" id="GO:0005737">
    <property type="term" value="C:cytoplasm"/>
    <property type="evidence" value="ECO:0007669"/>
    <property type="project" value="TreeGrafter"/>
</dbReference>
<comment type="caution">
    <text evidence="10">The sequence shown here is derived from an EMBL/GenBank/DDBJ whole genome shotgun (WGS) entry which is preliminary data.</text>
</comment>
<name>A0A178ZDT4_9EURO</name>
<protein>
    <recommendedName>
        <fullName evidence="4">ornithine aminotransferase</fullName>
        <ecNumber evidence="4">2.6.1.13</ecNumber>
    </recommendedName>
    <alternativeName>
        <fullName evidence="8">Ornithine--oxo-acid aminotransferase</fullName>
    </alternativeName>
</protein>
<dbReference type="GO" id="GO:0030170">
    <property type="term" value="F:pyridoxal phosphate binding"/>
    <property type="evidence" value="ECO:0007669"/>
    <property type="project" value="InterPro"/>
</dbReference>
<dbReference type="SUPFAM" id="SSF48264">
    <property type="entry name" value="Cytochrome P450"/>
    <property type="match status" value="1"/>
</dbReference>
<dbReference type="InterPro" id="IPR015421">
    <property type="entry name" value="PyrdxlP-dep_Trfase_major"/>
</dbReference>
<evidence type="ECO:0000256" key="3">
    <source>
        <dbReference type="ARBA" id="ARBA00008954"/>
    </source>
</evidence>
<keyword evidence="9" id="KW-0479">Metal-binding</keyword>
<proteinExistence type="inferred from homology"/>
<evidence type="ECO:0000256" key="2">
    <source>
        <dbReference type="ARBA" id="ARBA00004998"/>
    </source>
</evidence>
<dbReference type="EMBL" id="LVYI01000007">
    <property type="protein sequence ID" value="OAP57626.1"/>
    <property type="molecule type" value="Genomic_DNA"/>
</dbReference>
<accession>A0A178ZDT4</accession>
<dbReference type="UniPathway" id="UPA00098">
    <property type="reaction ID" value="UER00358"/>
</dbReference>
<sequence length="908" mass="98849">MPSAKQSFVLSAATQEVLKDYDEHVAGGFAPLPVAIAKAKNADVWDVDGKQYVDFLSMYSVVNMGHGHPRIVSAAIDAMKEAACVNIAFHNPLYGRLAKRLYEVFGYDKFVGMTSGSEAVDAAVKIARKWAYCVKGIRDGSCHILTATACYHGVSLSTVSLASKKADHFSQYLPNVGSTAPSGTLVRYGVIEDLRKALTEDGTKIGAFMIEPIQGSAGIIVPPKGYITEVAALCKEHNVLFIADEIQTGFGRAGSNLCHQRDGVKADLVVLGKALSGGLYPMSGVMGPARIMDVISPYEIGTTMANNPPGCAAALAALDVLVEEKLSDRANYLGGLLLEKLRSFDLPHVIEFSGSGLFTAVVIEQKPPKVTGRRITALLAQRGVLASATGLGNRIRFCPPLTISEEDLLRGADIIATAFADVEDMDDIPGHLGLLGGTQGQHDATIWTRWAKTYNAPVFQLRYGTRRVVVVNTMSVARSLIAGPNAAALSSRPHEPIMSQTFGLGVGTQPMCDRLKRMRTAAMKSVARPTWSFLDPAAHYQTSLMEADLKTQGRDGTISLDPFPLLQRLTMNLSFQITYGIQIDSTEEARYQGILKQAANVSRMQSVTKTWANFIPILMWTPQVRRDIKRARAGQAMRVAYQRDLFDQLVRERSFGKRPACIAASLLDDGEAKLNQDEIDAICRAMLQGGVETIAGTLAGGLGSLSTQAGQKIQEAAYNAILEVYGDADTAWKEAFAPERVPYLSAIYKECLRFYTVSAGGLPHETMRDVHYADMVIPEKTIIYFNNEGINHDDAFYGDGNVFRPERWLEEPLVSIKGLGHVAYGPGPRICPAMHLSNHVMYALLMRLILDFRFTADEKAPPVTDGVHFGPGLEGLNKTPYPFRLYFTPRDDDAAKRISRGGLGKTQA</sequence>
<dbReference type="InterPro" id="IPR049704">
    <property type="entry name" value="Aminotrans_3_PPA_site"/>
</dbReference>
<dbReference type="GO" id="GO:0004587">
    <property type="term" value="F:ornithine aminotransferase activity"/>
    <property type="evidence" value="ECO:0007669"/>
    <property type="project" value="UniProtKB-EC"/>
</dbReference>
<dbReference type="Gene3D" id="3.40.640.10">
    <property type="entry name" value="Type I PLP-dependent aspartate aminotransferase-like (Major domain)"/>
    <property type="match status" value="1"/>
</dbReference>
<dbReference type="Proteomes" id="UP000078343">
    <property type="component" value="Unassembled WGS sequence"/>
</dbReference>
<dbReference type="OrthoDB" id="10261433at2759"/>
<dbReference type="PANTHER" id="PTHR11986:SF18">
    <property type="entry name" value="ORNITHINE AMINOTRANSFERASE, MITOCHONDRIAL"/>
    <property type="match status" value="1"/>
</dbReference>
<comment type="cofactor">
    <cofactor evidence="1">
        <name>pyridoxal 5'-phosphate</name>
        <dbReference type="ChEBI" id="CHEBI:597326"/>
    </cofactor>
</comment>
<evidence type="ECO:0000313" key="11">
    <source>
        <dbReference type="Proteomes" id="UP000078343"/>
    </source>
</evidence>
<evidence type="ECO:0000256" key="1">
    <source>
        <dbReference type="ARBA" id="ARBA00001933"/>
    </source>
</evidence>
<dbReference type="GeneID" id="30012532"/>
<comment type="similarity">
    <text evidence="3">Belongs to the class-III pyridoxal-phosphate-dependent aminotransferase family.</text>
</comment>
<evidence type="ECO:0000256" key="7">
    <source>
        <dbReference type="ARBA" id="ARBA00022898"/>
    </source>
</evidence>
<keyword evidence="5" id="KW-0032">Aminotransferase</keyword>
<dbReference type="InterPro" id="IPR010164">
    <property type="entry name" value="Orn_aminotrans"/>
</dbReference>
<dbReference type="STRING" id="1367422.A0A178ZDT4"/>
<evidence type="ECO:0000313" key="10">
    <source>
        <dbReference type="EMBL" id="OAP57626.1"/>
    </source>
</evidence>
<dbReference type="GO" id="GO:0019544">
    <property type="term" value="P:L-arginine catabolic process to L-glutamate"/>
    <property type="evidence" value="ECO:0007669"/>
    <property type="project" value="TreeGrafter"/>
</dbReference>
<dbReference type="InterPro" id="IPR050103">
    <property type="entry name" value="Class-III_PLP-dep_AT"/>
</dbReference>
<keyword evidence="6" id="KW-0808">Transferase</keyword>
<dbReference type="InterPro" id="IPR001128">
    <property type="entry name" value="Cyt_P450"/>
</dbReference>
<dbReference type="AlphaFoldDB" id="A0A178ZDT4"/>
<evidence type="ECO:0000256" key="6">
    <source>
        <dbReference type="ARBA" id="ARBA00022679"/>
    </source>
</evidence>
<feature type="binding site" description="axial binding residue" evidence="9">
    <location>
        <position position="831"/>
    </location>
    <ligand>
        <name>heme</name>
        <dbReference type="ChEBI" id="CHEBI:30413"/>
    </ligand>
    <ligandPart>
        <name>Fe</name>
        <dbReference type="ChEBI" id="CHEBI:18248"/>
    </ligandPart>
</feature>
<dbReference type="Gene3D" id="1.10.630.10">
    <property type="entry name" value="Cytochrome P450"/>
    <property type="match status" value="1"/>
</dbReference>
<evidence type="ECO:0000256" key="5">
    <source>
        <dbReference type="ARBA" id="ARBA00022576"/>
    </source>
</evidence>
<dbReference type="NCBIfam" id="TIGR01885">
    <property type="entry name" value="Orn_aminotrans"/>
    <property type="match status" value="1"/>
</dbReference>
<keyword evidence="9" id="KW-0349">Heme</keyword>
<dbReference type="GO" id="GO:0004497">
    <property type="term" value="F:monooxygenase activity"/>
    <property type="evidence" value="ECO:0007669"/>
    <property type="project" value="InterPro"/>
</dbReference>
<dbReference type="RefSeq" id="XP_018690993.1">
    <property type="nucleotide sequence ID" value="XM_018839872.1"/>
</dbReference>
<keyword evidence="11" id="KW-1185">Reference proteome</keyword>
<dbReference type="GO" id="GO:0020037">
    <property type="term" value="F:heme binding"/>
    <property type="evidence" value="ECO:0007669"/>
    <property type="project" value="InterPro"/>
</dbReference>
<comment type="pathway">
    <text evidence="2">Amino-acid biosynthesis; L-proline biosynthesis; L-glutamate 5-semialdehyde from L-ornithine: step 1/1.</text>
</comment>
<dbReference type="Pfam" id="PF00067">
    <property type="entry name" value="p450"/>
    <property type="match status" value="1"/>
</dbReference>
<gene>
    <name evidence="10" type="ORF">AYL99_08364</name>
</gene>
<dbReference type="InterPro" id="IPR015422">
    <property type="entry name" value="PyrdxlP-dep_Trfase_small"/>
</dbReference>
<dbReference type="Pfam" id="PF00202">
    <property type="entry name" value="Aminotran_3"/>
    <property type="match status" value="1"/>
</dbReference>
<reference evidence="10 11" key="1">
    <citation type="submission" date="2016-04" db="EMBL/GenBank/DDBJ databases">
        <title>Draft genome of Fonsecaea erecta CBS 125763.</title>
        <authorList>
            <person name="Weiss V.A."/>
            <person name="Vicente V.A."/>
            <person name="Raittz R.T."/>
            <person name="Moreno L.F."/>
            <person name="De Souza E.M."/>
            <person name="Pedrosa F.O."/>
            <person name="Steffens M.B."/>
            <person name="Faoro H."/>
            <person name="Tadra-Sfeir M.Z."/>
            <person name="Najafzadeh M.J."/>
            <person name="Felipe M.S."/>
            <person name="Teixeira M."/>
            <person name="Sun J."/>
            <person name="Xi L."/>
            <person name="Gomes R."/>
            <person name="De Azevedo C.M."/>
            <person name="Salgado C.G."/>
            <person name="Da Silva M.B."/>
            <person name="Nascimento M.F."/>
            <person name="Queiroz-Telles F."/>
            <person name="Attili D.S."/>
            <person name="Gorbushina A."/>
        </authorList>
    </citation>
    <scope>NUCLEOTIDE SEQUENCE [LARGE SCALE GENOMIC DNA]</scope>
    <source>
        <strain evidence="10 11">CBS 125763</strain>
    </source>
</reference>
<dbReference type="GO" id="GO:0042802">
    <property type="term" value="F:identical protein binding"/>
    <property type="evidence" value="ECO:0007669"/>
    <property type="project" value="TreeGrafter"/>
</dbReference>
<dbReference type="PRINTS" id="PR00463">
    <property type="entry name" value="EP450I"/>
</dbReference>
<dbReference type="GO" id="GO:0055129">
    <property type="term" value="P:L-proline biosynthetic process"/>
    <property type="evidence" value="ECO:0007669"/>
    <property type="project" value="UniProtKB-UniPathway"/>
</dbReference>
<dbReference type="GO" id="GO:0005506">
    <property type="term" value="F:iron ion binding"/>
    <property type="evidence" value="ECO:0007669"/>
    <property type="project" value="InterPro"/>
</dbReference>
<dbReference type="GO" id="GO:0010121">
    <property type="term" value="P:L-arginine catabolic process to proline via ornithine"/>
    <property type="evidence" value="ECO:0007669"/>
    <property type="project" value="TreeGrafter"/>
</dbReference>
<dbReference type="EC" id="2.6.1.13" evidence="4"/>
<dbReference type="InterPro" id="IPR002401">
    <property type="entry name" value="Cyt_P450_E_grp-I"/>
</dbReference>
<organism evidence="10 11">
    <name type="scientific">Fonsecaea erecta</name>
    <dbReference type="NCBI Taxonomy" id="1367422"/>
    <lineage>
        <taxon>Eukaryota</taxon>
        <taxon>Fungi</taxon>
        <taxon>Dikarya</taxon>
        <taxon>Ascomycota</taxon>
        <taxon>Pezizomycotina</taxon>
        <taxon>Eurotiomycetes</taxon>
        <taxon>Chaetothyriomycetidae</taxon>
        <taxon>Chaetothyriales</taxon>
        <taxon>Herpotrichiellaceae</taxon>
        <taxon>Fonsecaea</taxon>
    </lineage>
</organism>
<dbReference type="InterPro" id="IPR005814">
    <property type="entry name" value="Aminotrans_3"/>
</dbReference>
<dbReference type="InterPro" id="IPR015424">
    <property type="entry name" value="PyrdxlP-dep_Trfase"/>
</dbReference>
<dbReference type="CDD" id="cd00610">
    <property type="entry name" value="OAT_like"/>
    <property type="match status" value="1"/>
</dbReference>
<dbReference type="PROSITE" id="PS00600">
    <property type="entry name" value="AA_TRANSFER_CLASS_3"/>
    <property type="match status" value="1"/>
</dbReference>
<comment type="cofactor">
    <cofactor evidence="9">
        <name>heme</name>
        <dbReference type="ChEBI" id="CHEBI:30413"/>
    </cofactor>
</comment>
<evidence type="ECO:0000256" key="4">
    <source>
        <dbReference type="ARBA" id="ARBA00012924"/>
    </source>
</evidence>
<dbReference type="InterPro" id="IPR036396">
    <property type="entry name" value="Cyt_P450_sf"/>
</dbReference>
<dbReference type="PANTHER" id="PTHR11986">
    <property type="entry name" value="AMINOTRANSFERASE CLASS III"/>
    <property type="match status" value="1"/>
</dbReference>
<keyword evidence="9" id="KW-0408">Iron</keyword>
<dbReference type="SUPFAM" id="SSF53383">
    <property type="entry name" value="PLP-dependent transferases"/>
    <property type="match status" value="1"/>
</dbReference>
<dbReference type="FunFam" id="3.40.640.10:FF:000011">
    <property type="entry name" value="Ornithine aminotransferase"/>
    <property type="match status" value="1"/>
</dbReference>
<evidence type="ECO:0000256" key="9">
    <source>
        <dbReference type="PIRSR" id="PIRSR602401-1"/>
    </source>
</evidence>
<keyword evidence="7" id="KW-0663">Pyridoxal phosphate</keyword>
<dbReference type="Gene3D" id="3.90.1150.10">
    <property type="entry name" value="Aspartate Aminotransferase, domain 1"/>
    <property type="match status" value="1"/>
</dbReference>
<dbReference type="GO" id="GO:0016705">
    <property type="term" value="F:oxidoreductase activity, acting on paired donors, with incorporation or reduction of molecular oxygen"/>
    <property type="evidence" value="ECO:0007669"/>
    <property type="project" value="InterPro"/>
</dbReference>